<dbReference type="eggNOG" id="COG0075">
    <property type="taxonomic scope" value="Bacteria"/>
</dbReference>
<protein>
    <submittedName>
        <fullName evidence="11">Aspartate transaminase</fullName>
        <ecNumber evidence="11">2.6.1.1</ecNumber>
    </submittedName>
</protein>
<evidence type="ECO:0000256" key="2">
    <source>
        <dbReference type="ARBA" id="ARBA00009236"/>
    </source>
</evidence>
<feature type="modified residue" description="N6-(pyridoxal phosphate)lysine" evidence="7">
    <location>
        <position position="191"/>
    </location>
</feature>
<dbReference type="GO" id="GO:0008453">
    <property type="term" value="F:alanine-glyoxylate transaminase activity"/>
    <property type="evidence" value="ECO:0007669"/>
    <property type="project" value="TreeGrafter"/>
</dbReference>
<dbReference type="InterPro" id="IPR015424">
    <property type="entry name" value="PyrdxlP-dep_Trfase"/>
</dbReference>
<keyword evidence="5 7" id="KW-0663">Pyridoxal phosphate</keyword>
<dbReference type="AlphaFoldDB" id="A0A0B0EJJ4"/>
<evidence type="ECO:0000256" key="8">
    <source>
        <dbReference type="RuleBase" id="RU004075"/>
    </source>
</evidence>
<feature type="binding site" evidence="6">
    <location>
        <position position="334"/>
    </location>
    <ligand>
        <name>substrate</name>
    </ligand>
</feature>
<dbReference type="EC" id="2.6.1.1" evidence="11"/>
<evidence type="ECO:0000256" key="7">
    <source>
        <dbReference type="PIRSR" id="PIRSR000524-50"/>
    </source>
</evidence>
<dbReference type="InterPro" id="IPR000192">
    <property type="entry name" value="Aminotrans_V_dom"/>
</dbReference>
<comment type="caution">
    <text evidence="11">The sequence shown here is derived from an EMBL/GenBank/DDBJ whole genome shotgun (WGS) entry which is preliminary data.</text>
</comment>
<evidence type="ECO:0000256" key="1">
    <source>
        <dbReference type="ARBA" id="ARBA00001933"/>
    </source>
</evidence>
<dbReference type="GO" id="GO:0004069">
    <property type="term" value="F:L-aspartate:2-oxoglutarate aminotransferase activity"/>
    <property type="evidence" value="ECO:0007669"/>
    <property type="project" value="UniProtKB-EC"/>
</dbReference>
<comment type="similarity">
    <text evidence="2 8">Belongs to the class-V pyridoxal-phosphate-dependent aminotransferase family.</text>
</comment>
<sequence>MKKTYLFTPGPTQIPPEVVLAEASPMIHHRTSEFSEIFANVSEDLKYIFQTKDGEVFTFASSGTGGMEACVVNSVSRGDKAIVISGGKFGERWAQICETYGVNVVKIDVENGKAVKPDDLDEAIKKEEDVKAVFTTLSETSTGVVHDIEAIAKVVKGHNLLLVVDGISGIGVQPFRMDDWGIDIAVTGSQKGFMLPPGLAFVCVAKSAWESIEKSDLPKYYWSFKKMQKALNNKTTAYTPAISLIMAAGKSIEMIKSEGIENVWSRHARLANATREGMKALGLELFAGDDSGNVLTAVKIPEGVTFDAGIKKLRDETGVTIAGGQDELKGKMFRVGHMGYVNEFDIILAASAVEKILHENGYKVELGKGISKIQEILVG</sequence>
<comment type="cofactor">
    <cofactor evidence="1 7 9">
        <name>pyridoxal 5'-phosphate</name>
        <dbReference type="ChEBI" id="CHEBI:597326"/>
    </cofactor>
</comment>
<dbReference type="InterPro" id="IPR015422">
    <property type="entry name" value="PyrdxlP-dep_Trfase_small"/>
</dbReference>
<dbReference type="PROSITE" id="PS00595">
    <property type="entry name" value="AA_TRANSFER_CLASS_5"/>
    <property type="match status" value="1"/>
</dbReference>
<keyword evidence="3 11" id="KW-0032">Aminotransferase</keyword>
<name>A0A0B0EJJ4_9BACT</name>
<gene>
    <name evidence="11" type="primary">aspAT</name>
    <name evidence="11" type="ORF">SCABRO_00989</name>
</gene>
<dbReference type="Gene3D" id="3.90.1150.10">
    <property type="entry name" value="Aspartate Aminotransferase, domain 1"/>
    <property type="match status" value="1"/>
</dbReference>
<dbReference type="SUPFAM" id="SSF53383">
    <property type="entry name" value="PLP-dependent transferases"/>
    <property type="match status" value="1"/>
</dbReference>
<dbReference type="GO" id="GO:0004760">
    <property type="term" value="F:L-serine-pyruvate transaminase activity"/>
    <property type="evidence" value="ECO:0007669"/>
    <property type="project" value="TreeGrafter"/>
</dbReference>
<evidence type="ECO:0000313" key="12">
    <source>
        <dbReference type="Proteomes" id="UP000030652"/>
    </source>
</evidence>
<dbReference type="InterPro" id="IPR024169">
    <property type="entry name" value="SP_NH2Trfase/AEP_transaminase"/>
</dbReference>
<evidence type="ECO:0000256" key="6">
    <source>
        <dbReference type="PIRSR" id="PIRSR000524-1"/>
    </source>
</evidence>
<evidence type="ECO:0000256" key="4">
    <source>
        <dbReference type="ARBA" id="ARBA00022679"/>
    </source>
</evidence>
<evidence type="ECO:0000256" key="9">
    <source>
        <dbReference type="RuleBase" id="RU004504"/>
    </source>
</evidence>
<dbReference type="PANTHER" id="PTHR21152:SF40">
    <property type="entry name" value="ALANINE--GLYOXYLATE AMINOTRANSFERASE"/>
    <property type="match status" value="1"/>
</dbReference>
<dbReference type="PANTHER" id="PTHR21152">
    <property type="entry name" value="AMINOTRANSFERASE CLASS V"/>
    <property type="match status" value="1"/>
</dbReference>
<reference evidence="11 12" key="1">
    <citation type="submission" date="2014-10" db="EMBL/GenBank/DDBJ databases">
        <title>Draft genome of anammox bacterium scalindua brodae, obtained using differential coverage binning of sequence data from two enrichment reactors.</title>
        <authorList>
            <person name="Speth D.R."/>
            <person name="Russ L."/>
            <person name="Kartal B."/>
            <person name="Op den Camp H.J."/>
            <person name="Dutilh B.E."/>
            <person name="Jetten M.S."/>
        </authorList>
    </citation>
    <scope>NUCLEOTIDE SEQUENCE [LARGE SCALE GENOMIC DNA]</scope>
    <source>
        <strain evidence="11">RU1</strain>
    </source>
</reference>
<dbReference type="InterPro" id="IPR020578">
    <property type="entry name" value="Aminotrans_V_PyrdxlP_BS"/>
</dbReference>
<keyword evidence="4 11" id="KW-0808">Transferase</keyword>
<evidence type="ECO:0000259" key="10">
    <source>
        <dbReference type="Pfam" id="PF00266"/>
    </source>
</evidence>
<evidence type="ECO:0000313" key="11">
    <source>
        <dbReference type="EMBL" id="KHE93227.1"/>
    </source>
</evidence>
<proteinExistence type="inferred from homology"/>
<dbReference type="EMBL" id="JRYO01000067">
    <property type="protein sequence ID" value="KHE93227.1"/>
    <property type="molecule type" value="Genomic_DNA"/>
</dbReference>
<dbReference type="Pfam" id="PF00266">
    <property type="entry name" value="Aminotran_5"/>
    <property type="match status" value="1"/>
</dbReference>
<dbReference type="Gene3D" id="3.40.640.10">
    <property type="entry name" value="Type I PLP-dependent aspartate aminotransferase-like (Major domain)"/>
    <property type="match status" value="1"/>
</dbReference>
<accession>A0A0B0EJJ4</accession>
<dbReference type="PIRSF" id="PIRSF000524">
    <property type="entry name" value="SPT"/>
    <property type="match status" value="1"/>
</dbReference>
<dbReference type="FunFam" id="3.40.640.10:FF:000027">
    <property type="entry name" value="Serine--pyruvate aminotransferase, mitochondrial"/>
    <property type="match status" value="1"/>
</dbReference>
<dbReference type="GO" id="GO:0019265">
    <property type="term" value="P:glycine biosynthetic process, by transamination of glyoxylate"/>
    <property type="evidence" value="ECO:0007669"/>
    <property type="project" value="TreeGrafter"/>
</dbReference>
<evidence type="ECO:0000256" key="5">
    <source>
        <dbReference type="ARBA" id="ARBA00022898"/>
    </source>
</evidence>
<dbReference type="PATRIC" id="fig|237368.3.peg.1086"/>
<feature type="domain" description="Aminotransferase class V" evidence="10">
    <location>
        <begin position="5"/>
        <end position="325"/>
    </location>
</feature>
<dbReference type="InterPro" id="IPR015421">
    <property type="entry name" value="PyrdxlP-dep_Trfase_major"/>
</dbReference>
<dbReference type="Proteomes" id="UP000030652">
    <property type="component" value="Unassembled WGS sequence"/>
</dbReference>
<organism evidence="11 12">
    <name type="scientific">Candidatus Scalindua brodae</name>
    <dbReference type="NCBI Taxonomy" id="237368"/>
    <lineage>
        <taxon>Bacteria</taxon>
        <taxon>Pseudomonadati</taxon>
        <taxon>Planctomycetota</taxon>
        <taxon>Candidatus Brocadiia</taxon>
        <taxon>Candidatus Brocadiales</taxon>
        <taxon>Candidatus Scalinduaceae</taxon>
        <taxon>Candidatus Scalindua</taxon>
    </lineage>
</organism>
<evidence type="ECO:0000256" key="3">
    <source>
        <dbReference type="ARBA" id="ARBA00022576"/>
    </source>
</evidence>